<organism evidence="10">
    <name type="scientific">Clostridioides difficile</name>
    <name type="common">Peptoclostridium difficile</name>
    <dbReference type="NCBI Taxonomy" id="1496"/>
    <lineage>
        <taxon>Bacteria</taxon>
        <taxon>Bacillati</taxon>
        <taxon>Bacillota</taxon>
        <taxon>Clostridia</taxon>
        <taxon>Peptostreptococcales</taxon>
        <taxon>Peptostreptococcaceae</taxon>
        <taxon>Clostridioides</taxon>
    </lineage>
</organism>
<dbReference type="GO" id="GO:0030295">
    <property type="term" value="F:protein kinase activator activity"/>
    <property type="evidence" value="ECO:0007669"/>
    <property type="project" value="TreeGrafter"/>
</dbReference>
<keyword evidence="8" id="KW-0472">Membrane</keyword>
<dbReference type="SMART" id="SM00388">
    <property type="entry name" value="HisKA"/>
    <property type="match status" value="1"/>
</dbReference>
<feature type="transmembrane region" description="Helical" evidence="8">
    <location>
        <begin position="278"/>
        <end position="294"/>
    </location>
</feature>
<feature type="transmembrane region" description="Helical" evidence="8">
    <location>
        <begin position="241"/>
        <end position="258"/>
    </location>
</feature>
<dbReference type="GO" id="GO:0000156">
    <property type="term" value="F:phosphorelay response regulator activity"/>
    <property type="evidence" value="ECO:0007669"/>
    <property type="project" value="TreeGrafter"/>
</dbReference>
<dbReference type="PANTHER" id="PTHR42878:SF12">
    <property type="entry name" value="SENSOR HISTIDINE KINASE YCBM"/>
    <property type="match status" value="1"/>
</dbReference>
<keyword evidence="6 10" id="KW-0418">Kinase</keyword>
<evidence type="ECO:0000256" key="3">
    <source>
        <dbReference type="ARBA" id="ARBA00012438"/>
    </source>
</evidence>
<dbReference type="InterPro" id="IPR036890">
    <property type="entry name" value="HATPase_C_sf"/>
</dbReference>
<name>A0A069ATX6_CLODI</name>
<dbReference type="InterPro" id="IPR004358">
    <property type="entry name" value="Sig_transdc_His_kin-like_C"/>
</dbReference>
<dbReference type="FunFam" id="3.30.565.10:FF:000006">
    <property type="entry name" value="Sensor histidine kinase WalK"/>
    <property type="match status" value="1"/>
</dbReference>
<feature type="transmembrane region" description="Helical" evidence="8">
    <location>
        <begin position="212"/>
        <end position="234"/>
    </location>
</feature>
<dbReference type="InterPro" id="IPR003594">
    <property type="entry name" value="HATPase_dom"/>
</dbReference>
<keyword evidence="4" id="KW-0597">Phosphoprotein</keyword>
<dbReference type="Gene3D" id="3.30.565.10">
    <property type="entry name" value="Histidine kinase-like ATPase, C-terminal domain"/>
    <property type="match status" value="1"/>
</dbReference>
<dbReference type="GO" id="GO:0000155">
    <property type="term" value="F:phosphorelay sensor kinase activity"/>
    <property type="evidence" value="ECO:0007669"/>
    <property type="project" value="InterPro"/>
</dbReference>
<evidence type="ECO:0000256" key="2">
    <source>
        <dbReference type="ARBA" id="ARBA00004370"/>
    </source>
</evidence>
<dbReference type="Pfam" id="PF00512">
    <property type="entry name" value="HisKA"/>
    <property type="match status" value="1"/>
</dbReference>
<dbReference type="SUPFAM" id="SSF55874">
    <property type="entry name" value="ATPase domain of HSP90 chaperone/DNA topoisomerase II/histidine kinase"/>
    <property type="match status" value="1"/>
</dbReference>
<feature type="transmembrane region" description="Helical" evidence="8">
    <location>
        <begin position="371"/>
        <end position="389"/>
    </location>
</feature>
<gene>
    <name evidence="10" type="ORF">BN1095_640037</name>
</gene>
<proteinExistence type="predicted"/>
<evidence type="ECO:0000256" key="6">
    <source>
        <dbReference type="ARBA" id="ARBA00022777"/>
    </source>
</evidence>
<dbReference type="InterPro" id="IPR003661">
    <property type="entry name" value="HisK_dim/P_dom"/>
</dbReference>
<feature type="transmembrane region" description="Helical" evidence="8">
    <location>
        <begin position="12"/>
        <end position="32"/>
    </location>
</feature>
<keyword evidence="7" id="KW-0902">Two-component regulatory system</keyword>
<dbReference type="GO" id="GO:0016020">
    <property type="term" value="C:membrane"/>
    <property type="evidence" value="ECO:0007669"/>
    <property type="project" value="UniProtKB-SubCell"/>
</dbReference>
<dbReference type="InterPro" id="IPR050351">
    <property type="entry name" value="BphY/WalK/GraS-like"/>
</dbReference>
<dbReference type="InterPro" id="IPR036097">
    <property type="entry name" value="HisK_dim/P_sf"/>
</dbReference>
<dbReference type="EMBL" id="LK933338">
    <property type="protein sequence ID" value="CDT68751.1"/>
    <property type="molecule type" value="Genomic_DNA"/>
</dbReference>
<evidence type="ECO:0000256" key="8">
    <source>
        <dbReference type="SAM" id="Phobius"/>
    </source>
</evidence>
<dbReference type="SMART" id="SM00387">
    <property type="entry name" value="HATPase_c"/>
    <property type="match status" value="1"/>
</dbReference>
<keyword evidence="8" id="KW-1133">Transmembrane helix</keyword>
<dbReference type="Gene3D" id="1.10.287.130">
    <property type="match status" value="1"/>
</dbReference>
<dbReference type="EC" id="2.7.13.3" evidence="3"/>
<comment type="subcellular location">
    <subcellularLocation>
        <location evidence="2">Membrane</location>
    </subcellularLocation>
</comment>
<evidence type="ECO:0000259" key="9">
    <source>
        <dbReference type="PROSITE" id="PS50109"/>
    </source>
</evidence>
<evidence type="ECO:0000256" key="1">
    <source>
        <dbReference type="ARBA" id="ARBA00000085"/>
    </source>
</evidence>
<comment type="catalytic activity">
    <reaction evidence="1">
        <text>ATP + protein L-histidine = ADP + protein N-phospho-L-histidine.</text>
        <dbReference type="EC" id="2.7.13.3"/>
    </reaction>
</comment>
<feature type="transmembrane region" description="Helical" evidence="8">
    <location>
        <begin position="342"/>
        <end position="359"/>
    </location>
</feature>
<dbReference type="PANTHER" id="PTHR42878">
    <property type="entry name" value="TWO-COMPONENT HISTIDINE KINASE"/>
    <property type="match status" value="1"/>
</dbReference>
<evidence type="ECO:0000256" key="4">
    <source>
        <dbReference type="ARBA" id="ARBA00022553"/>
    </source>
</evidence>
<dbReference type="AlphaFoldDB" id="A0A069ATX6"/>
<evidence type="ECO:0000256" key="7">
    <source>
        <dbReference type="ARBA" id="ARBA00023012"/>
    </source>
</evidence>
<evidence type="ECO:0000256" key="5">
    <source>
        <dbReference type="ARBA" id="ARBA00022679"/>
    </source>
</evidence>
<feature type="transmembrane region" description="Helical" evidence="8">
    <location>
        <begin position="306"/>
        <end position="330"/>
    </location>
</feature>
<dbReference type="PROSITE" id="PS50109">
    <property type="entry name" value="HIS_KIN"/>
    <property type="match status" value="1"/>
</dbReference>
<dbReference type="CDD" id="cd00082">
    <property type="entry name" value="HisKA"/>
    <property type="match status" value="1"/>
</dbReference>
<dbReference type="PRINTS" id="PR00344">
    <property type="entry name" value="BCTRLSENSOR"/>
</dbReference>
<dbReference type="GO" id="GO:0007234">
    <property type="term" value="P:osmosensory signaling via phosphorelay pathway"/>
    <property type="evidence" value="ECO:0007669"/>
    <property type="project" value="TreeGrafter"/>
</dbReference>
<dbReference type="Pfam" id="PF02518">
    <property type="entry name" value="HATPase_c"/>
    <property type="match status" value="1"/>
</dbReference>
<feature type="domain" description="Histidine kinase" evidence="9">
    <location>
        <begin position="460"/>
        <end position="674"/>
    </location>
</feature>
<dbReference type="SUPFAM" id="SSF47384">
    <property type="entry name" value="Homodimeric domain of signal transducing histidine kinase"/>
    <property type="match status" value="1"/>
</dbReference>
<keyword evidence="8" id="KW-0812">Transmembrane</keyword>
<reference evidence="10" key="1">
    <citation type="submission" date="2014-07" db="EMBL/GenBank/DDBJ databases">
        <authorList>
            <person name="Monot Marc"/>
        </authorList>
    </citation>
    <scope>NUCLEOTIDE SEQUENCE</scope>
    <source>
        <strain evidence="10">7032989</strain>
    </source>
</reference>
<keyword evidence="5" id="KW-0808">Transferase</keyword>
<protein>
    <recommendedName>
        <fullName evidence="3">histidine kinase</fullName>
        <ecNumber evidence="3">2.7.13.3</ecNumber>
    </recommendedName>
</protein>
<dbReference type="CDD" id="cd00075">
    <property type="entry name" value="HATPase"/>
    <property type="match status" value="1"/>
</dbReference>
<sequence>MVDAMKKYNILKGTLIVLIVSLLAITGLNVLYKYDNKYTYKSIRASNGILTIDNDTFTKGKLVFLIDDWEFYNHKIFKPNDFTEQDIKPEYVFIGQYPDFSMRKGNQSPYGNATYRMRIKNEGKDKLLSLELPEIFSASEVWINGEMVSKLGDVGTEKYRPKIKNSVVSFIAKKNTEIIINVSNFSHYYSGLYYPPALGETKDISNMMFYRLLFYSIICFTTFAIAIFSLSVWFLSNKSKIYLYFGCMCVFFAIHVSYPFVHLLGLPLVSFTYAVEDLSYFMVVLCIICINGSISKIEENKVYRFLILPLGITMSIISIVIPIILLPYDMYFVNIYGKLIDIYKYIVFIYILMSSLVSIYKKTCSEHISSYILVSVNTVFGISILFDAVTSNRFEPIFTGWQTEYCGFVIVILFSVMMINRNRIIIKENEKLTRNLEHEVEVRTNELTTLLNERKRFLADVAHDLKAPVSAIQAFIDLIKVGNIHVDEETRTYLYAINQKSNEVQNRVRSLQEFTSQDKSIGISEKICLNNFIKEIYENNLPDTQACGVNFETYVLEKKIYAKINKEMLTRAFENLIYNALTFTPFDGKIILSMDKEDGFAIIKISDNGKGIPPENIPKVFDRFFTERDNNEPKGQGLGLYIVKSIIREHGGEIFVDSELGKGTVFTIKLSLCFL</sequence>
<evidence type="ECO:0000313" key="10">
    <source>
        <dbReference type="EMBL" id="CDT68751.1"/>
    </source>
</evidence>
<feature type="transmembrane region" description="Helical" evidence="8">
    <location>
        <begin position="401"/>
        <end position="419"/>
    </location>
</feature>
<accession>A0A069ATX6</accession>
<dbReference type="InterPro" id="IPR005467">
    <property type="entry name" value="His_kinase_dom"/>
</dbReference>